<comment type="similarity">
    <text evidence="1">Belongs to the sigma-70 factor family. ECF subfamily.</text>
</comment>
<dbReference type="PANTHER" id="PTHR43133:SF51">
    <property type="entry name" value="RNA POLYMERASE SIGMA FACTOR"/>
    <property type="match status" value="1"/>
</dbReference>
<dbReference type="Gene3D" id="1.10.1740.10">
    <property type="match status" value="1"/>
</dbReference>
<feature type="domain" description="RNA polymerase sigma-70 region 2" evidence="5">
    <location>
        <begin position="9"/>
        <end position="76"/>
    </location>
</feature>
<gene>
    <name evidence="7" type="ORF">H7B67_04495</name>
</gene>
<evidence type="ECO:0000313" key="8">
    <source>
        <dbReference type="Proteomes" id="UP000535838"/>
    </source>
</evidence>
<evidence type="ECO:0000256" key="2">
    <source>
        <dbReference type="ARBA" id="ARBA00023015"/>
    </source>
</evidence>
<reference evidence="7 8" key="1">
    <citation type="submission" date="2020-08" db="EMBL/GenBank/DDBJ databases">
        <title>Cohnella phylogeny.</title>
        <authorList>
            <person name="Dunlap C."/>
        </authorList>
    </citation>
    <scope>NUCLEOTIDE SEQUENCE [LARGE SCALE GENOMIC DNA]</scope>
    <source>
        <strain evidence="7 8">DSM 25241</strain>
    </source>
</reference>
<dbReference type="Proteomes" id="UP000535838">
    <property type="component" value="Unassembled WGS sequence"/>
</dbReference>
<dbReference type="Gene3D" id="1.10.10.10">
    <property type="entry name" value="Winged helix-like DNA-binding domain superfamily/Winged helix DNA-binding domain"/>
    <property type="match status" value="1"/>
</dbReference>
<dbReference type="Pfam" id="PF08281">
    <property type="entry name" value="Sigma70_r4_2"/>
    <property type="match status" value="1"/>
</dbReference>
<dbReference type="GO" id="GO:0003677">
    <property type="term" value="F:DNA binding"/>
    <property type="evidence" value="ECO:0007669"/>
    <property type="project" value="InterPro"/>
</dbReference>
<dbReference type="InterPro" id="IPR014284">
    <property type="entry name" value="RNA_pol_sigma-70_dom"/>
</dbReference>
<dbReference type="CDD" id="cd06171">
    <property type="entry name" value="Sigma70_r4"/>
    <property type="match status" value="1"/>
</dbReference>
<organism evidence="7 8">
    <name type="scientific">Cohnella thailandensis</name>
    <dbReference type="NCBI Taxonomy" id="557557"/>
    <lineage>
        <taxon>Bacteria</taxon>
        <taxon>Bacillati</taxon>
        <taxon>Bacillota</taxon>
        <taxon>Bacilli</taxon>
        <taxon>Bacillales</taxon>
        <taxon>Paenibacillaceae</taxon>
        <taxon>Cohnella</taxon>
    </lineage>
</organism>
<evidence type="ECO:0000256" key="4">
    <source>
        <dbReference type="ARBA" id="ARBA00023163"/>
    </source>
</evidence>
<protein>
    <submittedName>
        <fullName evidence="7">RNA polymerase sigma factor</fullName>
    </submittedName>
</protein>
<dbReference type="SUPFAM" id="SSF88946">
    <property type="entry name" value="Sigma2 domain of RNA polymerase sigma factors"/>
    <property type="match status" value="1"/>
</dbReference>
<dbReference type="InterPro" id="IPR013324">
    <property type="entry name" value="RNA_pol_sigma_r3/r4-like"/>
</dbReference>
<dbReference type="InterPro" id="IPR036388">
    <property type="entry name" value="WH-like_DNA-bd_sf"/>
</dbReference>
<evidence type="ECO:0000256" key="3">
    <source>
        <dbReference type="ARBA" id="ARBA00023082"/>
    </source>
</evidence>
<dbReference type="GO" id="GO:0016987">
    <property type="term" value="F:sigma factor activity"/>
    <property type="evidence" value="ECO:0007669"/>
    <property type="project" value="UniProtKB-KW"/>
</dbReference>
<sequence length="171" mass="19919">MDIEELNDLIERHGKALYGFCLRLTSNRADTDDLYQETLLKAIETRKKMDGNRNPKAFLLSVAVGLRKNQRRKFAWRQRIAPTAEYSDEYNAIFTDESPEDALLSSERRRQIQEAADRLQDKLKIPLYMYYTAELSIEEIASALRIPSGTVKKRLYQARQAMKKELEVESL</sequence>
<evidence type="ECO:0000259" key="5">
    <source>
        <dbReference type="Pfam" id="PF04542"/>
    </source>
</evidence>
<dbReference type="InterPro" id="IPR007627">
    <property type="entry name" value="RNA_pol_sigma70_r2"/>
</dbReference>
<dbReference type="SUPFAM" id="SSF88659">
    <property type="entry name" value="Sigma3 and sigma4 domains of RNA polymerase sigma factors"/>
    <property type="match status" value="1"/>
</dbReference>
<comment type="caution">
    <text evidence="7">The sequence shown here is derived from an EMBL/GenBank/DDBJ whole genome shotgun (WGS) entry which is preliminary data.</text>
</comment>
<accession>A0A841STY6</accession>
<dbReference type="EMBL" id="JACJVQ010000004">
    <property type="protein sequence ID" value="MBB6633360.1"/>
    <property type="molecule type" value="Genomic_DNA"/>
</dbReference>
<dbReference type="NCBIfam" id="TIGR02937">
    <property type="entry name" value="sigma70-ECF"/>
    <property type="match status" value="1"/>
</dbReference>
<evidence type="ECO:0000259" key="6">
    <source>
        <dbReference type="Pfam" id="PF08281"/>
    </source>
</evidence>
<evidence type="ECO:0000313" key="7">
    <source>
        <dbReference type="EMBL" id="MBB6633360.1"/>
    </source>
</evidence>
<evidence type="ECO:0000256" key="1">
    <source>
        <dbReference type="ARBA" id="ARBA00010641"/>
    </source>
</evidence>
<dbReference type="InterPro" id="IPR013249">
    <property type="entry name" value="RNA_pol_sigma70_r4_t2"/>
</dbReference>
<dbReference type="PANTHER" id="PTHR43133">
    <property type="entry name" value="RNA POLYMERASE ECF-TYPE SIGMA FACTO"/>
    <property type="match status" value="1"/>
</dbReference>
<dbReference type="InterPro" id="IPR013325">
    <property type="entry name" value="RNA_pol_sigma_r2"/>
</dbReference>
<name>A0A841STY6_9BACL</name>
<dbReference type="AlphaFoldDB" id="A0A841STY6"/>
<proteinExistence type="inferred from homology"/>
<keyword evidence="8" id="KW-1185">Reference proteome</keyword>
<keyword evidence="2" id="KW-0805">Transcription regulation</keyword>
<keyword evidence="3" id="KW-0731">Sigma factor</keyword>
<dbReference type="InterPro" id="IPR039425">
    <property type="entry name" value="RNA_pol_sigma-70-like"/>
</dbReference>
<dbReference type="RefSeq" id="WP_185118603.1">
    <property type="nucleotide sequence ID" value="NZ_JACJVQ010000004.1"/>
</dbReference>
<feature type="domain" description="RNA polymerase sigma factor 70 region 4 type 2" evidence="6">
    <location>
        <begin position="109"/>
        <end position="162"/>
    </location>
</feature>
<dbReference type="Pfam" id="PF04542">
    <property type="entry name" value="Sigma70_r2"/>
    <property type="match status" value="1"/>
</dbReference>
<dbReference type="GO" id="GO:0006352">
    <property type="term" value="P:DNA-templated transcription initiation"/>
    <property type="evidence" value="ECO:0007669"/>
    <property type="project" value="InterPro"/>
</dbReference>
<keyword evidence="4" id="KW-0804">Transcription</keyword>